<dbReference type="PANTHER" id="PTHR43163">
    <property type="entry name" value="DIPEPTIDE TRANSPORT SYSTEM PERMEASE PROTEIN DPPB-RELATED"/>
    <property type="match status" value="1"/>
</dbReference>
<evidence type="ECO:0000313" key="10">
    <source>
        <dbReference type="Proteomes" id="UP000237381"/>
    </source>
</evidence>
<feature type="transmembrane region" description="Helical" evidence="7">
    <location>
        <begin position="306"/>
        <end position="333"/>
    </location>
</feature>
<dbReference type="InterPro" id="IPR000515">
    <property type="entry name" value="MetI-like"/>
</dbReference>
<keyword evidence="4 7" id="KW-0812">Transmembrane</keyword>
<proteinExistence type="inferred from homology"/>
<dbReference type="Pfam" id="PF00528">
    <property type="entry name" value="BPD_transp_1"/>
    <property type="match status" value="1"/>
</dbReference>
<evidence type="ECO:0000256" key="6">
    <source>
        <dbReference type="ARBA" id="ARBA00023136"/>
    </source>
</evidence>
<keyword evidence="3" id="KW-1003">Cell membrane</keyword>
<evidence type="ECO:0000259" key="8">
    <source>
        <dbReference type="PROSITE" id="PS50928"/>
    </source>
</evidence>
<feature type="transmembrane region" description="Helical" evidence="7">
    <location>
        <begin position="30"/>
        <end position="55"/>
    </location>
</feature>
<dbReference type="GO" id="GO:0071916">
    <property type="term" value="F:dipeptide transmembrane transporter activity"/>
    <property type="evidence" value="ECO:0007669"/>
    <property type="project" value="TreeGrafter"/>
</dbReference>
<feature type="transmembrane region" description="Helical" evidence="7">
    <location>
        <begin position="159"/>
        <end position="182"/>
    </location>
</feature>
<dbReference type="Gene3D" id="1.10.3720.10">
    <property type="entry name" value="MetI-like"/>
    <property type="match status" value="1"/>
</dbReference>
<evidence type="ECO:0000256" key="1">
    <source>
        <dbReference type="ARBA" id="ARBA00004651"/>
    </source>
</evidence>
<dbReference type="CDD" id="cd06261">
    <property type="entry name" value="TM_PBP2"/>
    <property type="match status" value="1"/>
</dbReference>
<evidence type="ECO:0000256" key="7">
    <source>
        <dbReference type="RuleBase" id="RU363032"/>
    </source>
</evidence>
<sequence>MREEHPRTVRISLPSFARSLNMRLSSFRSIGVRLSSIAVTLWLLSVVAFACGHLLPGNVGRAVLGPLADAQAVAELNHQLGTDQPLLVQYGAWFGRLLHGDLGASLVLNEPVGALLFTALGHSLALAGLALLMLLPISIATGVLAATWAGSAFDTLANVWGLTSSVIPEFVWCIVLMLTFGIGLRWLPLFATSSPDAGPLDILRHLLLPAAALGMGLFGYLLRMVRASTLHELHAQYTRTAVLKGLPFHTVVLRHVLRNALQPTIAVIGTQLGYLVGGLVAVEALFRYPGIGSLLLHAAKTRDFPLLQGGMLLVGAVYAVGTTAADLLAAILVPQRVSA</sequence>
<keyword evidence="10" id="KW-1185">Reference proteome</keyword>
<keyword evidence="5 7" id="KW-1133">Transmembrane helix</keyword>
<keyword evidence="6 7" id="KW-0472">Membrane</keyword>
<feature type="transmembrane region" description="Helical" evidence="7">
    <location>
        <begin position="124"/>
        <end position="147"/>
    </location>
</feature>
<evidence type="ECO:0000313" key="9">
    <source>
        <dbReference type="EMBL" id="POR51523.1"/>
    </source>
</evidence>
<dbReference type="InterPro" id="IPR045621">
    <property type="entry name" value="BPD_transp_1_N"/>
</dbReference>
<feature type="transmembrane region" description="Helical" evidence="7">
    <location>
        <begin position="202"/>
        <end position="222"/>
    </location>
</feature>
<dbReference type="PANTHER" id="PTHR43163:SF6">
    <property type="entry name" value="DIPEPTIDE TRANSPORT SYSTEM PERMEASE PROTEIN DPPB-RELATED"/>
    <property type="match status" value="1"/>
</dbReference>
<dbReference type="EMBL" id="PQGA01000006">
    <property type="protein sequence ID" value="POR51523.1"/>
    <property type="molecule type" value="Genomic_DNA"/>
</dbReference>
<dbReference type="Proteomes" id="UP000237381">
    <property type="component" value="Unassembled WGS sequence"/>
</dbReference>
<dbReference type="GO" id="GO:0005886">
    <property type="term" value="C:plasma membrane"/>
    <property type="evidence" value="ECO:0007669"/>
    <property type="project" value="UniProtKB-SubCell"/>
</dbReference>
<dbReference type="AlphaFoldDB" id="A0A2S4M9T2"/>
<feature type="transmembrane region" description="Helical" evidence="7">
    <location>
        <begin position="264"/>
        <end position="286"/>
    </location>
</feature>
<dbReference type="PROSITE" id="PS50928">
    <property type="entry name" value="ABC_TM1"/>
    <property type="match status" value="1"/>
</dbReference>
<feature type="domain" description="ABC transmembrane type-1" evidence="8">
    <location>
        <begin position="120"/>
        <end position="329"/>
    </location>
</feature>
<dbReference type="InterPro" id="IPR035906">
    <property type="entry name" value="MetI-like_sf"/>
</dbReference>
<reference evidence="9 10" key="1">
    <citation type="submission" date="2018-01" db="EMBL/GenBank/DDBJ databases">
        <title>Genomic Encyclopedia of Type Strains, Phase III (KMG-III): the genomes of soil and plant-associated and newly described type strains.</title>
        <authorList>
            <person name="Whitman W."/>
        </authorList>
    </citation>
    <scope>NUCLEOTIDE SEQUENCE [LARGE SCALE GENOMIC DNA]</scope>
    <source>
        <strain evidence="9 10">JCM 18070</strain>
    </source>
</reference>
<evidence type="ECO:0000256" key="4">
    <source>
        <dbReference type="ARBA" id="ARBA00022692"/>
    </source>
</evidence>
<comment type="similarity">
    <text evidence="7">Belongs to the binding-protein-dependent transport system permease family.</text>
</comment>
<protein>
    <submittedName>
        <fullName evidence="9">Peptide/nickel transport system permease protein</fullName>
    </submittedName>
</protein>
<dbReference type="Pfam" id="PF19300">
    <property type="entry name" value="BPD_transp_1_N"/>
    <property type="match status" value="1"/>
</dbReference>
<keyword evidence="2 7" id="KW-0813">Transport</keyword>
<evidence type="ECO:0000256" key="2">
    <source>
        <dbReference type="ARBA" id="ARBA00022448"/>
    </source>
</evidence>
<accession>A0A2S4M9T2</accession>
<evidence type="ECO:0000256" key="5">
    <source>
        <dbReference type="ARBA" id="ARBA00022989"/>
    </source>
</evidence>
<name>A0A2S4M9T2_9BURK</name>
<comment type="subcellular location">
    <subcellularLocation>
        <location evidence="1 7">Cell membrane</location>
        <topology evidence="1 7">Multi-pass membrane protein</topology>
    </subcellularLocation>
</comment>
<evidence type="ECO:0000256" key="3">
    <source>
        <dbReference type="ARBA" id="ARBA00022475"/>
    </source>
</evidence>
<comment type="caution">
    <text evidence="9">The sequence shown here is derived from an EMBL/GenBank/DDBJ whole genome shotgun (WGS) entry which is preliminary data.</text>
</comment>
<organism evidence="9 10">
    <name type="scientific">Paraburkholderia eburnea</name>
    <dbReference type="NCBI Taxonomy" id="1189126"/>
    <lineage>
        <taxon>Bacteria</taxon>
        <taxon>Pseudomonadati</taxon>
        <taxon>Pseudomonadota</taxon>
        <taxon>Betaproteobacteria</taxon>
        <taxon>Burkholderiales</taxon>
        <taxon>Burkholderiaceae</taxon>
        <taxon>Paraburkholderia</taxon>
    </lineage>
</organism>
<dbReference type="SUPFAM" id="SSF161098">
    <property type="entry name" value="MetI-like"/>
    <property type="match status" value="1"/>
</dbReference>
<gene>
    <name evidence="9" type="ORF">B0G62_10657</name>
</gene>